<keyword evidence="1" id="KW-0805">Transcription regulation</keyword>
<dbReference type="PROSITE" id="PS50995">
    <property type="entry name" value="HTH_MARR_2"/>
    <property type="match status" value="1"/>
</dbReference>
<dbReference type="PROSITE" id="PS01117">
    <property type="entry name" value="HTH_MARR_1"/>
    <property type="match status" value="1"/>
</dbReference>
<reference evidence="5 6" key="1">
    <citation type="submission" date="2016-09" db="EMBL/GenBank/DDBJ databases">
        <title>Photobacterium proteolyticum sp. nov. a protease producing bacterium isolated from ocean sediments of Laizhou Bay.</title>
        <authorList>
            <person name="Li Y."/>
        </authorList>
    </citation>
    <scope>NUCLEOTIDE SEQUENCE [LARGE SCALE GENOMIC DNA]</scope>
    <source>
        <strain evidence="5 6">13-12</strain>
    </source>
</reference>
<dbReference type="OrthoDB" id="5522755at2"/>
<comment type="caution">
    <text evidence="5">The sequence shown here is derived from an EMBL/GenBank/DDBJ whole genome shotgun (WGS) entry which is preliminary data.</text>
</comment>
<keyword evidence="6" id="KW-1185">Reference proteome</keyword>
<dbReference type="PANTHER" id="PTHR33164">
    <property type="entry name" value="TRANSCRIPTIONAL REGULATOR, MARR FAMILY"/>
    <property type="match status" value="1"/>
</dbReference>
<feature type="domain" description="HTH marR-type" evidence="4">
    <location>
        <begin position="5"/>
        <end position="132"/>
    </location>
</feature>
<dbReference type="Pfam" id="PF12802">
    <property type="entry name" value="MarR_2"/>
    <property type="match status" value="1"/>
</dbReference>
<dbReference type="InterPro" id="IPR036390">
    <property type="entry name" value="WH_DNA-bd_sf"/>
</dbReference>
<dbReference type="GO" id="GO:0003677">
    <property type="term" value="F:DNA binding"/>
    <property type="evidence" value="ECO:0007669"/>
    <property type="project" value="UniProtKB-KW"/>
</dbReference>
<dbReference type="AlphaFoldDB" id="A0A1Q9GI93"/>
<proteinExistence type="predicted"/>
<dbReference type="InterPro" id="IPR039422">
    <property type="entry name" value="MarR/SlyA-like"/>
</dbReference>
<accession>A0A1Q9GI93</accession>
<dbReference type="InterPro" id="IPR023187">
    <property type="entry name" value="Tscrpt_reg_MarR-type_CS"/>
</dbReference>
<sequence>MNSHSEHVLALLERLSRVINNDAGLSELKPAQWEALRFLSQANRFSKTPSSLTAYLGITKGTVSQTLNALERKGLIYKKKDVGDRRSVFLLLTEKGEGILNNDPLKALLGAIEQLSNSQLNALSGTLELVLTSALEQRAGAPFGVCNSCKYFRKNVADGAPHRCALLQVPLSSTESDLICREHSN</sequence>
<evidence type="ECO:0000256" key="2">
    <source>
        <dbReference type="ARBA" id="ARBA00023125"/>
    </source>
</evidence>
<dbReference type="GO" id="GO:0006950">
    <property type="term" value="P:response to stress"/>
    <property type="evidence" value="ECO:0007669"/>
    <property type="project" value="TreeGrafter"/>
</dbReference>
<dbReference type="PANTHER" id="PTHR33164:SF89">
    <property type="entry name" value="MARR FAMILY REGULATORY PROTEIN"/>
    <property type="match status" value="1"/>
</dbReference>
<keyword evidence="3" id="KW-0804">Transcription</keyword>
<dbReference type="GO" id="GO:0003700">
    <property type="term" value="F:DNA-binding transcription factor activity"/>
    <property type="evidence" value="ECO:0007669"/>
    <property type="project" value="InterPro"/>
</dbReference>
<dbReference type="Proteomes" id="UP000186905">
    <property type="component" value="Unassembled WGS sequence"/>
</dbReference>
<evidence type="ECO:0000313" key="6">
    <source>
        <dbReference type="Proteomes" id="UP000186905"/>
    </source>
</evidence>
<dbReference type="PRINTS" id="PR00598">
    <property type="entry name" value="HTHMARR"/>
</dbReference>
<gene>
    <name evidence="5" type="ORF">BIT28_19615</name>
</gene>
<dbReference type="InterPro" id="IPR036388">
    <property type="entry name" value="WH-like_DNA-bd_sf"/>
</dbReference>
<name>A0A1Q9GI93_9GAMM</name>
<dbReference type="EMBL" id="MJIL01000085">
    <property type="protein sequence ID" value="OLQ74090.1"/>
    <property type="molecule type" value="Genomic_DNA"/>
</dbReference>
<evidence type="ECO:0000259" key="4">
    <source>
        <dbReference type="PROSITE" id="PS50995"/>
    </source>
</evidence>
<evidence type="ECO:0000256" key="1">
    <source>
        <dbReference type="ARBA" id="ARBA00023015"/>
    </source>
</evidence>
<organism evidence="5 6">
    <name type="scientific">Photobacterium proteolyticum</name>
    <dbReference type="NCBI Taxonomy" id="1903952"/>
    <lineage>
        <taxon>Bacteria</taxon>
        <taxon>Pseudomonadati</taxon>
        <taxon>Pseudomonadota</taxon>
        <taxon>Gammaproteobacteria</taxon>
        <taxon>Vibrionales</taxon>
        <taxon>Vibrionaceae</taxon>
        <taxon>Photobacterium</taxon>
    </lineage>
</organism>
<dbReference type="Gene3D" id="1.10.10.10">
    <property type="entry name" value="Winged helix-like DNA-binding domain superfamily/Winged helix DNA-binding domain"/>
    <property type="match status" value="1"/>
</dbReference>
<keyword evidence="2" id="KW-0238">DNA-binding</keyword>
<dbReference type="STRING" id="1903952.BIT28_19615"/>
<evidence type="ECO:0000256" key="3">
    <source>
        <dbReference type="ARBA" id="ARBA00023163"/>
    </source>
</evidence>
<dbReference type="RefSeq" id="WP_075766034.1">
    <property type="nucleotide sequence ID" value="NZ_MJIL01000085.1"/>
</dbReference>
<protein>
    <recommendedName>
        <fullName evidence="4">HTH marR-type domain-containing protein</fullName>
    </recommendedName>
</protein>
<dbReference type="SMART" id="SM00347">
    <property type="entry name" value="HTH_MARR"/>
    <property type="match status" value="1"/>
</dbReference>
<evidence type="ECO:0000313" key="5">
    <source>
        <dbReference type="EMBL" id="OLQ74090.1"/>
    </source>
</evidence>
<dbReference type="SUPFAM" id="SSF46785">
    <property type="entry name" value="Winged helix' DNA-binding domain"/>
    <property type="match status" value="1"/>
</dbReference>
<dbReference type="InterPro" id="IPR000835">
    <property type="entry name" value="HTH_MarR-typ"/>
</dbReference>